<protein>
    <submittedName>
        <fullName evidence="2">Uncharacterized protein</fullName>
    </submittedName>
</protein>
<organism evidence="2 3">
    <name type="scientific">Pelobates cultripes</name>
    <name type="common">Western spadefoot toad</name>
    <dbReference type="NCBI Taxonomy" id="61616"/>
    <lineage>
        <taxon>Eukaryota</taxon>
        <taxon>Metazoa</taxon>
        <taxon>Chordata</taxon>
        <taxon>Craniata</taxon>
        <taxon>Vertebrata</taxon>
        <taxon>Euteleostomi</taxon>
        <taxon>Amphibia</taxon>
        <taxon>Batrachia</taxon>
        <taxon>Anura</taxon>
        <taxon>Pelobatoidea</taxon>
        <taxon>Pelobatidae</taxon>
        <taxon>Pelobates</taxon>
    </lineage>
</organism>
<evidence type="ECO:0000313" key="3">
    <source>
        <dbReference type="Proteomes" id="UP001295444"/>
    </source>
</evidence>
<dbReference type="Proteomes" id="UP001295444">
    <property type="component" value="Chromosome 09"/>
</dbReference>
<name>A0AAD1WIZ5_PELCU</name>
<keyword evidence="3" id="KW-1185">Reference proteome</keyword>
<feature type="non-terminal residue" evidence="2">
    <location>
        <position position="78"/>
    </location>
</feature>
<feature type="region of interest" description="Disordered" evidence="1">
    <location>
        <begin position="34"/>
        <end position="78"/>
    </location>
</feature>
<reference evidence="2" key="1">
    <citation type="submission" date="2022-03" db="EMBL/GenBank/DDBJ databases">
        <authorList>
            <person name="Alioto T."/>
            <person name="Alioto T."/>
            <person name="Gomez Garrido J."/>
        </authorList>
    </citation>
    <scope>NUCLEOTIDE SEQUENCE</scope>
</reference>
<sequence>MADTMQASTTQGLLEPLEVPIDRLFTDFWKRLESRPSLPAENPRTANPPLGSPHPTQCSPSLNSRKAYTVPHELRRRR</sequence>
<dbReference type="AlphaFoldDB" id="A0AAD1WIZ5"/>
<evidence type="ECO:0000313" key="2">
    <source>
        <dbReference type="EMBL" id="CAH2315405.1"/>
    </source>
</evidence>
<gene>
    <name evidence="2" type="ORF">PECUL_23A008059</name>
</gene>
<proteinExistence type="predicted"/>
<dbReference type="EMBL" id="OW240920">
    <property type="protein sequence ID" value="CAH2315405.1"/>
    <property type="molecule type" value="Genomic_DNA"/>
</dbReference>
<feature type="compositionally biased region" description="Polar residues" evidence="1">
    <location>
        <begin position="54"/>
        <end position="66"/>
    </location>
</feature>
<accession>A0AAD1WIZ5</accession>
<evidence type="ECO:0000256" key="1">
    <source>
        <dbReference type="SAM" id="MobiDB-lite"/>
    </source>
</evidence>